<evidence type="ECO:0000256" key="2">
    <source>
        <dbReference type="ARBA" id="ARBA00022692"/>
    </source>
</evidence>
<evidence type="ECO:0000313" key="8">
    <source>
        <dbReference type="Proteomes" id="UP001608902"/>
    </source>
</evidence>
<proteinExistence type="predicted"/>
<gene>
    <name evidence="7" type="ORF">AB6A40_009883</name>
</gene>
<dbReference type="SMART" id="SM01417">
    <property type="entry name" value="Solute_trans_a"/>
    <property type="match status" value="1"/>
</dbReference>
<keyword evidence="2 5" id="KW-0812">Transmembrane</keyword>
<name>A0ABD6ET74_9BILA</name>
<dbReference type="PANTHER" id="PTHR23423">
    <property type="entry name" value="ORGANIC SOLUTE TRANSPORTER-RELATED"/>
    <property type="match status" value="1"/>
</dbReference>
<evidence type="ECO:0000256" key="5">
    <source>
        <dbReference type="SAM" id="Phobius"/>
    </source>
</evidence>
<reference evidence="7 8" key="1">
    <citation type="submission" date="2024-08" db="EMBL/GenBank/DDBJ databases">
        <title>Gnathostoma spinigerum genome.</title>
        <authorList>
            <person name="Gonzalez-Bertolin B."/>
            <person name="Monzon S."/>
            <person name="Zaballos A."/>
            <person name="Jimenez P."/>
            <person name="Dekumyoy P."/>
            <person name="Varona S."/>
            <person name="Cuesta I."/>
            <person name="Sumanam S."/>
            <person name="Adisakwattana P."/>
            <person name="Gasser R.B."/>
            <person name="Hernandez-Gonzalez A."/>
            <person name="Young N.D."/>
            <person name="Perteguer M.J."/>
        </authorList>
    </citation>
    <scope>NUCLEOTIDE SEQUENCE [LARGE SCALE GENOMIC DNA]</scope>
    <source>
        <strain evidence="7">AL3</strain>
        <tissue evidence="7">Liver</tissue>
    </source>
</reference>
<keyword evidence="4 5" id="KW-0472">Membrane</keyword>
<dbReference type="Pfam" id="PF03619">
    <property type="entry name" value="Solute_trans_a"/>
    <property type="match status" value="1"/>
</dbReference>
<keyword evidence="8" id="KW-1185">Reference proteome</keyword>
<dbReference type="EMBL" id="JBGFUD010011332">
    <property type="protein sequence ID" value="MFH4983174.1"/>
    <property type="molecule type" value="Genomic_DNA"/>
</dbReference>
<evidence type="ECO:0000256" key="1">
    <source>
        <dbReference type="ARBA" id="ARBA00004141"/>
    </source>
</evidence>
<feature type="transmembrane region" description="Helical" evidence="5">
    <location>
        <begin position="176"/>
        <end position="197"/>
    </location>
</feature>
<feature type="chain" id="PRO_5044804787" description="Organic solute transporter subunit alpha" evidence="6">
    <location>
        <begin position="25"/>
        <end position="226"/>
    </location>
</feature>
<accession>A0ABD6ET74</accession>
<evidence type="ECO:0000256" key="4">
    <source>
        <dbReference type="ARBA" id="ARBA00023136"/>
    </source>
</evidence>
<evidence type="ECO:0008006" key="9">
    <source>
        <dbReference type="Google" id="ProtNLM"/>
    </source>
</evidence>
<dbReference type="InterPro" id="IPR005178">
    <property type="entry name" value="Ostalpha/TMEM184C"/>
</dbReference>
<evidence type="ECO:0000256" key="3">
    <source>
        <dbReference type="ARBA" id="ARBA00022989"/>
    </source>
</evidence>
<sequence>MKVTFRYLMMCLLVTVSLMNKLFGGRRKLAEYLHSEQRCISFITPPCCCCCKCLPCIPPTERNLRRVERFVLQSPLVRIVLEILSIIIANEQAYDKAAIFINVLQVISMLLATYGCNILTILGQDKLQEYRFGTLFRLVNLTQLSITLQKFVLDLINRFVPLGHSPPLPRSSQSLFWNSFLITAEMCLLSVFATISIGPKRNMVFDKYHGRENANELSKISTTTES</sequence>
<protein>
    <recommendedName>
        <fullName evidence="9">Organic solute transporter subunit alpha</fullName>
    </recommendedName>
</protein>
<feature type="signal peptide" evidence="6">
    <location>
        <begin position="1"/>
        <end position="24"/>
    </location>
</feature>
<organism evidence="7 8">
    <name type="scientific">Gnathostoma spinigerum</name>
    <dbReference type="NCBI Taxonomy" id="75299"/>
    <lineage>
        <taxon>Eukaryota</taxon>
        <taxon>Metazoa</taxon>
        <taxon>Ecdysozoa</taxon>
        <taxon>Nematoda</taxon>
        <taxon>Chromadorea</taxon>
        <taxon>Rhabditida</taxon>
        <taxon>Spirurina</taxon>
        <taxon>Gnathostomatomorpha</taxon>
        <taxon>Gnathostomatoidea</taxon>
        <taxon>Gnathostomatidae</taxon>
        <taxon>Gnathostoma</taxon>
    </lineage>
</organism>
<feature type="transmembrane region" description="Helical" evidence="5">
    <location>
        <begin position="100"/>
        <end position="123"/>
    </location>
</feature>
<comment type="caution">
    <text evidence="7">The sequence shown here is derived from an EMBL/GenBank/DDBJ whole genome shotgun (WGS) entry which is preliminary data.</text>
</comment>
<evidence type="ECO:0000313" key="7">
    <source>
        <dbReference type="EMBL" id="MFH4983174.1"/>
    </source>
</evidence>
<dbReference type="Proteomes" id="UP001608902">
    <property type="component" value="Unassembled WGS sequence"/>
</dbReference>
<keyword evidence="3 5" id="KW-1133">Transmembrane helix</keyword>
<keyword evidence="6" id="KW-0732">Signal</keyword>
<dbReference type="GO" id="GO:0016020">
    <property type="term" value="C:membrane"/>
    <property type="evidence" value="ECO:0007669"/>
    <property type="project" value="UniProtKB-SubCell"/>
</dbReference>
<dbReference type="AlphaFoldDB" id="A0ABD6ET74"/>
<comment type="subcellular location">
    <subcellularLocation>
        <location evidence="1">Membrane</location>
        <topology evidence="1">Multi-pass membrane protein</topology>
    </subcellularLocation>
</comment>
<evidence type="ECO:0000256" key="6">
    <source>
        <dbReference type="SAM" id="SignalP"/>
    </source>
</evidence>